<dbReference type="OrthoDB" id="1431446at2"/>
<keyword evidence="2" id="KW-1185">Reference proteome</keyword>
<protein>
    <submittedName>
        <fullName evidence="1">Uncharacterized protein</fullName>
    </submittedName>
</protein>
<comment type="caution">
    <text evidence="1">The sequence shown here is derived from an EMBL/GenBank/DDBJ whole genome shotgun (WGS) entry which is preliminary data.</text>
</comment>
<dbReference type="AlphaFoldDB" id="A0A1B7ZD18"/>
<evidence type="ECO:0000313" key="2">
    <source>
        <dbReference type="Proteomes" id="UP000092164"/>
    </source>
</evidence>
<name>A0A1B7ZD18_9FLAO</name>
<dbReference type="RefSeq" id="WP_068483125.1">
    <property type="nucleotide sequence ID" value="NZ_CP018760.1"/>
</dbReference>
<organism evidence="1 2">
    <name type="scientific">Maribacter hydrothermalis</name>
    <dbReference type="NCBI Taxonomy" id="1836467"/>
    <lineage>
        <taxon>Bacteria</taxon>
        <taxon>Pseudomonadati</taxon>
        <taxon>Bacteroidota</taxon>
        <taxon>Flavobacteriia</taxon>
        <taxon>Flavobacteriales</taxon>
        <taxon>Flavobacteriaceae</taxon>
        <taxon>Maribacter</taxon>
    </lineage>
</organism>
<dbReference type="EMBL" id="LZFP01000004">
    <property type="protein sequence ID" value="OBR41027.1"/>
    <property type="molecule type" value="Genomic_DNA"/>
</dbReference>
<accession>A0A1B7ZD18</accession>
<evidence type="ECO:0000313" key="1">
    <source>
        <dbReference type="EMBL" id="OBR41027.1"/>
    </source>
</evidence>
<sequence>MRKIYLLFFVLTTTIVYCQETSDFELIDKTFQYQFNKATNEFTICQISKTERNCTIYHLKNEDAFALPEMQSHITAYYKDLKETLRSYDSLEIEFSTTTLLNKKKDTVYIKQPIKVKAFLIELTKANNDTIYSLKPLNSIFKPLDSIKIKYSEIVSKDAEFKLKLKQTLIDSLNNKKDDILKIVTQTYTDEFNSFYKRKIAKSEDYTYLATEEFTLSNDSTEKIIWLHLIKKNIFYLKAISEKDEKSFKIYGPLKTDIGESEFVQRIFEQYNQFAKVNSNDLTLEKIFALIKSPLENNSKKESKKFQKEMVAAVADSIENIETTYSGRIILKKEFKLYPTGNENKIEKTFKVDSATISFFNNRADNIAIVGRLDGKSYVLLNNLYSLPLREFNNPSQTNGFPNKYKYHYNDVFDYVPDLKYNYAVKSEEIQLLPEKPVKIRERKLMDYFTGIFFSDFLGLNNNNTNGLIVAEAQMRFPLHLRNYKFFTLLDNITIHASANLFSGFANSNRKIELADINSTSPESFVENDPFRFKTDNFNLLLNNNIDAGIRASIATLEWKGASTFVHLRYGLRFLRTGVEYNLNESLTTEDGSTINTLFEKRDFQIFSVGQELETNFEIRPQSNIGADLTIGLNWFGATGTNKNDIKFNTTNNSPNIKVMANLYALTNPNNRKSGLFFRLGGHYDLGNYDLYPQIMVGYATNLTSFVNRVQSK</sequence>
<gene>
    <name evidence="1" type="ORF">A9200_14490</name>
</gene>
<dbReference type="KEGG" id="mart:BTR34_16315"/>
<proteinExistence type="predicted"/>
<dbReference type="STRING" id="1836467.BTR34_16315"/>
<dbReference type="Proteomes" id="UP000092164">
    <property type="component" value="Unassembled WGS sequence"/>
</dbReference>
<reference evidence="2" key="1">
    <citation type="submission" date="2016-06" db="EMBL/GenBank/DDBJ databases">
        <authorList>
            <person name="Zhan P."/>
        </authorList>
    </citation>
    <scope>NUCLEOTIDE SEQUENCE [LARGE SCALE GENOMIC DNA]</scope>
    <source>
        <strain evidence="2">T28</strain>
    </source>
</reference>